<name>A0ACC0EW08_9BASI</name>
<keyword evidence="2" id="KW-1185">Reference proteome</keyword>
<sequence length="179" mass="19938">MHKPHKDPRQSSTMRVYPVRECHKLWTLFQFKKPKASKPQQPQQSKASNKPATPKPKSTGPSAKSRNATNATTTHNEQVTYLHKFDHSKASTPSNVQSQNQDMNRSMVLANSKNHFSGTLSDNIPSTSNQSFNLPTMSLPSLVSVPQILQLHHQTTSAAHKGFVKVQVSKKITSSNQSR</sequence>
<accession>A0ACC0EW08</accession>
<evidence type="ECO:0000313" key="2">
    <source>
        <dbReference type="Proteomes" id="UP001060170"/>
    </source>
</evidence>
<proteinExistence type="predicted"/>
<reference evidence="1 2" key="3">
    <citation type="journal article" date="2022" name="Microbiol. Spectr.">
        <title>Folding features and dynamics of 3D genome architecture in plant fungal pathogens.</title>
        <authorList>
            <person name="Xia C."/>
        </authorList>
    </citation>
    <scope>NUCLEOTIDE SEQUENCE [LARGE SCALE GENOMIC DNA]</scope>
    <source>
        <strain evidence="1 2">93-210</strain>
    </source>
</reference>
<dbReference type="Proteomes" id="UP001060170">
    <property type="component" value="Chromosome 2"/>
</dbReference>
<comment type="caution">
    <text evidence="1">The sequence shown here is derived from an EMBL/GenBank/DDBJ whole genome shotgun (WGS) entry which is preliminary data.</text>
</comment>
<evidence type="ECO:0000313" key="1">
    <source>
        <dbReference type="EMBL" id="KAI7961845.1"/>
    </source>
</evidence>
<reference evidence="2" key="2">
    <citation type="journal article" date="2018" name="Mol. Plant Microbe Interact.">
        <title>Genome sequence resources for the wheat stripe rust pathogen (Puccinia striiformis f. sp. tritici) and the barley stripe rust pathogen (Puccinia striiformis f. sp. hordei).</title>
        <authorList>
            <person name="Xia C."/>
            <person name="Wang M."/>
            <person name="Yin C."/>
            <person name="Cornejo O.E."/>
            <person name="Hulbert S.H."/>
            <person name="Chen X."/>
        </authorList>
    </citation>
    <scope>NUCLEOTIDE SEQUENCE [LARGE SCALE GENOMIC DNA]</scope>
    <source>
        <strain evidence="2">93-210</strain>
    </source>
</reference>
<gene>
    <name evidence="1" type="ORF">MJO28_002334</name>
</gene>
<protein>
    <submittedName>
        <fullName evidence="1">Uncharacterized protein</fullName>
    </submittedName>
</protein>
<dbReference type="EMBL" id="CM045866">
    <property type="protein sequence ID" value="KAI7961845.1"/>
    <property type="molecule type" value="Genomic_DNA"/>
</dbReference>
<organism evidence="1 2">
    <name type="scientific">Puccinia striiformis f. sp. tritici</name>
    <dbReference type="NCBI Taxonomy" id="168172"/>
    <lineage>
        <taxon>Eukaryota</taxon>
        <taxon>Fungi</taxon>
        <taxon>Dikarya</taxon>
        <taxon>Basidiomycota</taxon>
        <taxon>Pucciniomycotina</taxon>
        <taxon>Pucciniomycetes</taxon>
        <taxon>Pucciniales</taxon>
        <taxon>Pucciniaceae</taxon>
        <taxon>Puccinia</taxon>
    </lineage>
</organism>
<reference evidence="2" key="1">
    <citation type="journal article" date="2018" name="BMC Genomics">
        <title>Genomic insights into host adaptation between the wheat stripe rust pathogen (Puccinia striiformis f. sp. tritici) and the barley stripe rust pathogen (Puccinia striiformis f. sp. hordei).</title>
        <authorList>
            <person name="Xia C."/>
            <person name="Wang M."/>
            <person name="Yin C."/>
            <person name="Cornejo O.E."/>
            <person name="Hulbert S.H."/>
            <person name="Chen X."/>
        </authorList>
    </citation>
    <scope>NUCLEOTIDE SEQUENCE [LARGE SCALE GENOMIC DNA]</scope>
    <source>
        <strain evidence="2">93-210</strain>
    </source>
</reference>